<dbReference type="InterPro" id="IPR029058">
    <property type="entry name" value="AB_hydrolase_fold"/>
</dbReference>
<accession>A0ABW3T0N3</accession>
<dbReference type="Gene3D" id="3.40.50.1820">
    <property type="entry name" value="alpha/beta hydrolase"/>
    <property type="match status" value="1"/>
</dbReference>
<sequence>MALKDALSPLGLFSALTPKDPSRRVLTAAPFGPGPRQRLDVYAPPKAEVPAPVAVFFYGGSWETGRRQDYGWAARALAAKGFLTLLPDYRIYPEAVYPAFLEDGAAAVRWAVEHAPAHGGDPQRIVLAGHSAGAYIATMLGLEPRWLDAAQVERSRIKAIAGLSGPYEFVPFKNDTIIRTFGHADDPHLTQPWPHVTPAAPPVFLGHGDSDKLVGRRNLRTLAEAYRKHGATVEDRIYPGLDHAGMVLALSKPFRRRGTVLEDMSGFLRRWV</sequence>
<organism evidence="3 4">
    <name type="scientific">Phenylobacterium conjunctum</name>
    <dbReference type="NCBI Taxonomy" id="1298959"/>
    <lineage>
        <taxon>Bacteria</taxon>
        <taxon>Pseudomonadati</taxon>
        <taxon>Pseudomonadota</taxon>
        <taxon>Alphaproteobacteria</taxon>
        <taxon>Caulobacterales</taxon>
        <taxon>Caulobacteraceae</taxon>
        <taxon>Phenylobacterium</taxon>
    </lineage>
</organism>
<dbReference type="EMBL" id="JBHTLQ010000011">
    <property type="protein sequence ID" value="MFD1190292.1"/>
    <property type="molecule type" value="Genomic_DNA"/>
</dbReference>
<dbReference type="InterPro" id="IPR050300">
    <property type="entry name" value="GDXG_lipolytic_enzyme"/>
</dbReference>
<evidence type="ECO:0000313" key="3">
    <source>
        <dbReference type="EMBL" id="MFD1190292.1"/>
    </source>
</evidence>
<evidence type="ECO:0000256" key="1">
    <source>
        <dbReference type="ARBA" id="ARBA00022801"/>
    </source>
</evidence>
<name>A0ABW3T0N3_9CAUL</name>
<evidence type="ECO:0000259" key="2">
    <source>
        <dbReference type="Pfam" id="PF20434"/>
    </source>
</evidence>
<protein>
    <submittedName>
        <fullName evidence="3">Alpha/beta hydrolase</fullName>
    </submittedName>
</protein>
<dbReference type="InterPro" id="IPR049492">
    <property type="entry name" value="BD-FAE-like_dom"/>
</dbReference>
<reference evidence="4" key="1">
    <citation type="journal article" date="2019" name="Int. J. Syst. Evol. Microbiol.">
        <title>The Global Catalogue of Microorganisms (GCM) 10K type strain sequencing project: providing services to taxonomists for standard genome sequencing and annotation.</title>
        <authorList>
            <consortium name="The Broad Institute Genomics Platform"/>
            <consortium name="The Broad Institute Genome Sequencing Center for Infectious Disease"/>
            <person name="Wu L."/>
            <person name="Ma J."/>
        </authorList>
    </citation>
    <scope>NUCLEOTIDE SEQUENCE [LARGE SCALE GENOMIC DNA]</scope>
    <source>
        <strain evidence="4">CCUG 55074</strain>
    </source>
</reference>
<keyword evidence="4" id="KW-1185">Reference proteome</keyword>
<feature type="domain" description="BD-FAE-like" evidence="2">
    <location>
        <begin position="39"/>
        <end position="223"/>
    </location>
</feature>
<gene>
    <name evidence="3" type="ORF">ACFQ27_06840</name>
</gene>
<dbReference type="RefSeq" id="WP_374344983.1">
    <property type="nucleotide sequence ID" value="NZ_JBHTLQ010000011.1"/>
</dbReference>
<dbReference type="Proteomes" id="UP001597216">
    <property type="component" value="Unassembled WGS sequence"/>
</dbReference>
<evidence type="ECO:0000313" key="4">
    <source>
        <dbReference type="Proteomes" id="UP001597216"/>
    </source>
</evidence>
<proteinExistence type="predicted"/>
<dbReference type="Pfam" id="PF20434">
    <property type="entry name" value="BD-FAE"/>
    <property type="match status" value="1"/>
</dbReference>
<dbReference type="SUPFAM" id="SSF53474">
    <property type="entry name" value="alpha/beta-Hydrolases"/>
    <property type="match status" value="1"/>
</dbReference>
<keyword evidence="1 3" id="KW-0378">Hydrolase</keyword>
<dbReference type="GO" id="GO:0016787">
    <property type="term" value="F:hydrolase activity"/>
    <property type="evidence" value="ECO:0007669"/>
    <property type="project" value="UniProtKB-KW"/>
</dbReference>
<comment type="caution">
    <text evidence="3">The sequence shown here is derived from an EMBL/GenBank/DDBJ whole genome shotgun (WGS) entry which is preliminary data.</text>
</comment>
<dbReference type="PANTHER" id="PTHR48081">
    <property type="entry name" value="AB HYDROLASE SUPERFAMILY PROTEIN C4A8.06C"/>
    <property type="match status" value="1"/>
</dbReference>
<dbReference type="PANTHER" id="PTHR48081:SF33">
    <property type="entry name" value="KYNURENINE FORMAMIDASE"/>
    <property type="match status" value="1"/>
</dbReference>